<comment type="caution">
    <text evidence="3">The sequence shown here is derived from an EMBL/GenBank/DDBJ whole genome shotgun (WGS) entry which is preliminary data.</text>
</comment>
<dbReference type="Proteomes" id="UP000187209">
    <property type="component" value="Unassembled WGS sequence"/>
</dbReference>
<dbReference type="AlphaFoldDB" id="A0A1R2CI29"/>
<name>A0A1R2CI29_9CILI</name>
<feature type="compositionally biased region" description="Basic and acidic residues" evidence="2">
    <location>
        <begin position="50"/>
        <end position="61"/>
    </location>
</feature>
<sequence length="313" mass="36277">MDEDFCIEKVKLLEMQANYLRYLASIYPEISPVRSSPASSNYSSISPVRSSRDTNPHDDIPVRTIGKPFEQILEEKLQQNPSFDSPNRNSINVNPISTPQARFLKRGQGHLCSITRSLSTSRLKTLKNRFINIQTNTNSLDAEKVSELKKEIIVKNEIIKKQEKEIARKKKIDVEENRKMQERNRNKRVSPNKDEVDSLKKTIQRLIESDKIKAIKHQEEVRKLNIEISKLKRRVNELERKNNKILYIKALNPVLKNKSIRNQNERSREGQGQGKIKKYVEKAKLTGTKTTKKIPNIIFDSQNSIIFSSQDLL</sequence>
<reference evidence="3 4" key="1">
    <citation type="submission" date="2016-11" db="EMBL/GenBank/DDBJ databases">
        <title>The macronuclear genome of Stentor coeruleus: a giant cell with tiny introns.</title>
        <authorList>
            <person name="Slabodnick M."/>
            <person name="Ruby J.G."/>
            <person name="Reiff S.B."/>
            <person name="Swart E.C."/>
            <person name="Gosai S."/>
            <person name="Prabakaran S."/>
            <person name="Witkowska E."/>
            <person name="Larue G.E."/>
            <person name="Fisher S."/>
            <person name="Freeman R.M."/>
            <person name="Gunawardena J."/>
            <person name="Chu W."/>
            <person name="Stover N.A."/>
            <person name="Gregory B.D."/>
            <person name="Nowacki M."/>
            <person name="Derisi J."/>
            <person name="Roy S.W."/>
            <person name="Marshall W.F."/>
            <person name="Sood P."/>
        </authorList>
    </citation>
    <scope>NUCLEOTIDE SEQUENCE [LARGE SCALE GENOMIC DNA]</scope>
    <source>
        <strain evidence="3">WM001</strain>
    </source>
</reference>
<feature type="region of interest" description="Disordered" evidence="2">
    <location>
        <begin position="33"/>
        <end position="61"/>
    </location>
</feature>
<keyword evidence="1" id="KW-0175">Coiled coil</keyword>
<feature type="coiled-coil region" evidence="1">
    <location>
        <begin position="214"/>
        <end position="248"/>
    </location>
</feature>
<evidence type="ECO:0000256" key="1">
    <source>
        <dbReference type="SAM" id="Coils"/>
    </source>
</evidence>
<evidence type="ECO:0000256" key="2">
    <source>
        <dbReference type="SAM" id="MobiDB-lite"/>
    </source>
</evidence>
<feature type="compositionally biased region" description="Low complexity" evidence="2">
    <location>
        <begin position="33"/>
        <end position="47"/>
    </location>
</feature>
<gene>
    <name evidence="3" type="ORF">SteCoe_9387</name>
</gene>
<protein>
    <submittedName>
        <fullName evidence="3">Uncharacterized protein</fullName>
    </submittedName>
</protein>
<accession>A0A1R2CI29</accession>
<evidence type="ECO:0000313" key="4">
    <source>
        <dbReference type="Proteomes" id="UP000187209"/>
    </source>
</evidence>
<feature type="region of interest" description="Disordered" evidence="2">
    <location>
        <begin position="177"/>
        <end position="196"/>
    </location>
</feature>
<organism evidence="3 4">
    <name type="scientific">Stentor coeruleus</name>
    <dbReference type="NCBI Taxonomy" id="5963"/>
    <lineage>
        <taxon>Eukaryota</taxon>
        <taxon>Sar</taxon>
        <taxon>Alveolata</taxon>
        <taxon>Ciliophora</taxon>
        <taxon>Postciliodesmatophora</taxon>
        <taxon>Heterotrichea</taxon>
        <taxon>Heterotrichida</taxon>
        <taxon>Stentoridae</taxon>
        <taxon>Stentor</taxon>
    </lineage>
</organism>
<dbReference type="EMBL" id="MPUH01000146">
    <property type="protein sequence ID" value="OMJ88610.1"/>
    <property type="molecule type" value="Genomic_DNA"/>
</dbReference>
<proteinExistence type="predicted"/>
<keyword evidence="4" id="KW-1185">Reference proteome</keyword>
<evidence type="ECO:0000313" key="3">
    <source>
        <dbReference type="EMBL" id="OMJ88610.1"/>
    </source>
</evidence>